<organism evidence="2 3">
    <name type="scientific">Jeotgalicoccus meleagridis</name>
    <dbReference type="NCBI Taxonomy" id="2759181"/>
    <lineage>
        <taxon>Bacteria</taxon>
        <taxon>Bacillati</taxon>
        <taxon>Bacillota</taxon>
        <taxon>Bacilli</taxon>
        <taxon>Bacillales</taxon>
        <taxon>Staphylococcaceae</taxon>
        <taxon>Jeotgalicoccus</taxon>
    </lineage>
</organism>
<protein>
    <submittedName>
        <fullName evidence="2">Uncharacterized protein</fullName>
    </submittedName>
</protein>
<name>A0A6V7RPW8_9STAP</name>
<keyword evidence="1" id="KW-0175">Coiled coil</keyword>
<dbReference type="EMBL" id="CAJEWD010000008">
    <property type="protein sequence ID" value="CAD2079730.1"/>
    <property type="molecule type" value="Genomic_DNA"/>
</dbReference>
<comment type="caution">
    <text evidence="2">The sequence shown here is derived from an EMBL/GenBank/DDBJ whole genome shotgun (WGS) entry which is preliminary data.</text>
</comment>
<feature type="coiled-coil region" evidence="1">
    <location>
        <begin position="130"/>
        <end position="194"/>
    </location>
</feature>
<dbReference type="AlphaFoldDB" id="A0A6V7RPW8"/>
<gene>
    <name evidence="2" type="ORF">JEODO184_01746</name>
</gene>
<reference evidence="2 3" key="1">
    <citation type="submission" date="2020-07" db="EMBL/GenBank/DDBJ databases">
        <authorList>
            <person name="Criscuolo A."/>
        </authorList>
    </citation>
    <scope>NUCLEOTIDE SEQUENCE [LARGE SCALE GENOMIC DNA]</scope>
    <source>
        <strain evidence="2">CIP111649</strain>
    </source>
</reference>
<keyword evidence="3" id="KW-1185">Reference proteome</keyword>
<proteinExistence type="predicted"/>
<evidence type="ECO:0000313" key="3">
    <source>
        <dbReference type="Proteomes" id="UP000589351"/>
    </source>
</evidence>
<sequence>MSSYLVELNDKEETQSVTLVLSSLLDATSLIENLWKYKQKKYVDLSLLSVPDVINVLEMINDKSELTFKLSHTQINIEFLKQQKDIQDIDYRDNTYLLSYAESNVDVYEKYQRLNRNVIVQKQSYELEIVESLLREQDKKNETVTMLERENQLLRQGGMSQNDDDLENRYLELMEKYKQSLKRLEQLRDSKLGKLQVAYWNKKRGY</sequence>
<evidence type="ECO:0000313" key="2">
    <source>
        <dbReference type="EMBL" id="CAD2079730.1"/>
    </source>
</evidence>
<evidence type="ECO:0000256" key="1">
    <source>
        <dbReference type="SAM" id="Coils"/>
    </source>
</evidence>
<accession>A0A6V7RPW8</accession>
<dbReference type="Proteomes" id="UP000589351">
    <property type="component" value="Unassembled WGS sequence"/>
</dbReference>